<dbReference type="GO" id="GO:0008017">
    <property type="term" value="F:microtubule binding"/>
    <property type="evidence" value="ECO:0007669"/>
    <property type="project" value="TreeGrafter"/>
</dbReference>
<evidence type="ECO:0000256" key="2">
    <source>
        <dbReference type="SAM" id="Coils"/>
    </source>
</evidence>
<feature type="region of interest" description="Disordered" evidence="3">
    <location>
        <begin position="794"/>
        <end position="854"/>
    </location>
</feature>
<proteinExistence type="predicted"/>
<feature type="coiled-coil region" evidence="2">
    <location>
        <begin position="562"/>
        <end position="600"/>
    </location>
</feature>
<feature type="compositionally biased region" description="Polar residues" evidence="3">
    <location>
        <begin position="1203"/>
        <end position="1217"/>
    </location>
</feature>
<protein>
    <recommendedName>
        <fullName evidence="4">Myosin tail domain-containing protein</fullName>
    </recommendedName>
</protein>
<dbReference type="InterPro" id="IPR002928">
    <property type="entry name" value="Myosin_tail"/>
</dbReference>
<feature type="coiled-coil region" evidence="2">
    <location>
        <begin position="475"/>
        <end position="537"/>
    </location>
</feature>
<evidence type="ECO:0000256" key="1">
    <source>
        <dbReference type="ARBA" id="ARBA00023054"/>
    </source>
</evidence>
<evidence type="ECO:0000313" key="5">
    <source>
        <dbReference type="EMBL" id="KAF4100708.1"/>
    </source>
</evidence>
<dbReference type="GO" id="GO:0005923">
    <property type="term" value="C:bicellular tight junction"/>
    <property type="evidence" value="ECO:0007669"/>
    <property type="project" value="TreeGrafter"/>
</dbReference>
<dbReference type="Pfam" id="PF01576">
    <property type="entry name" value="Myosin_tail_1"/>
    <property type="match status" value="1"/>
</dbReference>
<feature type="region of interest" description="Disordered" evidence="3">
    <location>
        <begin position="294"/>
        <end position="368"/>
    </location>
</feature>
<feature type="compositionally biased region" description="Basic and acidic residues" evidence="3">
    <location>
        <begin position="236"/>
        <end position="250"/>
    </location>
</feature>
<feature type="domain" description="Myosin tail" evidence="4">
    <location>
        <begin position="909"/>
        <end position="1173"/>
    </location>
</feature>
<feature type="region of interest" description="Disordered" evidence="3">
    <location>
        <begin position="1173"/>
        <end position="1217"/>
    </location>
</feature>
<feature type="compositionally biased region" description="Polar residues" evidence="3">
    <location>
        <begin position="796"/>
        <end position="806"/>
    </location>
</feature>
<dbReference type="PANTHER" id="PTHR46349">
    <property type="entry name" value="CINGULIN-LIKE PROTEIN 1-RELATED"/>
    <property type="match status" value="1"/>
</dbReference>
<feature type="compositionally biased region" description="Basic and acidic residues" evidence="3">
    <location>
        <begin position="310"/>
        <end position="331"/>
    </location>
</feature>
<dbReference type="GO" id="GO:0000226">
    <property type="term" value="P:microtubule cytoskeleton organization"/>
    <property type="evidence" value="ECO:0007669"/>
    <property type="project" value="TreeGrafter"/>
</dbReference>
<accession>A0A7J6C0A2</accession>
<evidence type="ECO:0000256" key="3">
    <source>
        <dbReference type="SAM" id="MobiDB-lite"/>
    </source>
</evidence>
<feature type="region of interest" description="Disordered" evidence="3">
    <location>
        <begin position="751"/>
        <end position="777"/>
    </location>
</feature>
<evidence type="ECO:0000313" key="6">
    <source>
        <dbReference type="Proteomes" id="UP000579812"/>
    </source>
</evidence>
<feature type="compositionally biased region" description="Polar residues" evidence="3">
    <location>
        <begin position="158"/>
        <end position="171"/>
    </location>
</feature>
<sequence>MSAQEGRINDEKATGCFGKNALTVLHGLTIFGLNEEFLIDAKPKKSFFIILCLVKVIAEGFGKQQVTMSSLSADRKPPLDYGVQIRFIKDLDDAGGGFPDRSRLAGGVGGVSNGTPSPSKYGVAVRVQGISGQPYVVLKDGEKGDSYGVQLKTQPRIQSSAPIVSQTSPYNTLPLGQREGARTPQGSYIPADQPSSPDEDFGSPLRRPPGDGQAGTQGEAEPRTTEHLTPSALAPKVEKKHDDRFNEAGLRKVRQNGIGSSLNGTGLNGASLDDDKAPAIDTKSLAPINKLISRFGGGSSGDISNSEPQTRIRLDNRVRSHSVDALDKPTDEPPPTSPTINPYAPITPAAVPKLSSPKPSTGSLGRDSTSVAKVAAIPNSKPLTFSQSPKLFVPKEAPPALPKKPVTPDLIKSQSAENGNGEDAQTKQAIYNLLKEGSIESESAIKRKASLIHERFCGVKGPQILMTDSNMKTEVEQAFNKNTQLQQLLDKAKRELQENQDQMVELRMDREAAESRLRQQEDQLAQLQEELRRTLENSPQSDTMQLDLMTVQAELSESLMLKQKLEDTLRQRERELTALKGALKDEVESHDKEMEALREQYSQDMDTLRHSMETVSQSQLEIEEERQKVNVSILALEEELEGYKEQSDQWKEQLSSANRELLQAQQEKKELEEKLLTVKKQPDETDSNSLMKELQRCRDDLKKALSEVEKQKAVAAKREEELKSVSRANENREKELKAEIDRLIDQSKKDKEELTKALEKTQQPSTSEQSQDTESNLELQEANARLRERIARMTRLHSSVPDSSSDVLEDENRSLRNQLEESRRAVSRLGQEKEEISRRLEEREREREALRRGKSDLEEQKRLLDRALEKINKEMESMMGDSRQSVQVLQSQLDEFRDRSRRELQDAQRLSKDRLVEQQRAQALLKTAQEEVSRLKKELLSCSEEKDSAQLDKELLSSRLKHLENELETERSSQTDHSREIRLIEDKVKTLEIELDEEKSGAELLNERIARSREQVDQLRSELMQERSARHDLEMDKSALERQVKELKSRIADMGTQTRPSTGVTMLENKIQELEDRLRSEEKEKNTILAAQRRMDRKLKDVTATLDQERNQHAEQRDQLSLRVKALKRQLDESEGEVERLEGVRRKVLRELEEQRELQEALQAKVNALENELKRKVQQSRRPTLGSTLSSEEEDSYSDSKSITSILTETPLQTTNC</sequence>
<evidence type="ECO:0000259" key="4">
    <source>
        <dbReference type="Pfam" id="PF01576"/>
    </source>
</evidence>
<dbReference type="PANTHER" id="PTHR46349:SF5">
    <property type="entry name" value="CINGULIN"/>
    <property type="match status" value="1"/>
</dbReference>
<name>A0A7J6C0A2_9TELE</name>
<gene>
    <name evidence="5" type="ORF">G5714_018904</name>
</gene>
<feature type="compositionally biased region" description="Basic and acidic residues" evidence="3">
    <location>
        <begin position="810"/>
        <end position="854"/>
    </location>
</feature>
<dbReference type="Proteomes" id="UP000579812">
    <property type="component" value="Unassembled WGS sequence"/>
</dbReference>
<dbReference type="AlphaFoldDB" id="A0A7J6C0A2"/>
<feature type="region of interest" description="Disordered" evidence="3">
    <location>
        <begin position="158"/>
        <end position="272"/>
    </location>
</feature>
<keyword evidence="6" id="KW-1185">Reference proteome</keyword>
<reference evidence="5 6" key="1">
    <citation type="submission" date="2020-04" db="EMBL/GenBank/DDBJ databases">
        <title>Chromosome-level genome assembly of a cyprinid fish Onychostoma macrolepis by integration of Nanopore Sequencing, Bionano and Hi-C technology.</title>
        <authorList>
            <person name="Wang D."/>
        </authorList>
    </citation>
    <scope>NUCLEOTIDE SEQUENCE [LARGE SCALE GENOMIC DNA]</scope>
    <source>
        <strain evidence="5">SWU-2019</strain>
        <tissue evidence="5">Muscle</tissue>
    </source>
</reference>
<keyword evidence="1 2" id="KW-0175">Coiled coil</keyword>
<feature type="compositionally biased region" description="Polar residues" evidence="3">
    <location>
        <begin position="357"/>
        <end position="368"/>
    </location>
</feature>
<dbReference type="EMBL" id="JAAMOB010000019">
    <property type="protein sequence ID" value="KAF4100708.1"/>
    <property type="molecule type" value="Genomic_DNA"/>
</dbReference>
<feature type="compositionally biased region" description="Polar residues" evidence="3">
    <location>
        <begin position="760"/>
        <end position="777"/>
    </location>
</feature>
<comment type="caution">
    <text evidence="5">The sequence shown here is derived from an EMBL/GenBank/DDBJ whole genome shotgun (WGS) entry which is preliminary data.</text>
</comment>
<feature type="region of interest" description="Disordered" evidence="3">
    <location>
        <begin position="385"/>
        <end position="424"/>
    </location>
</feature>
<dbReference type="GO" id="GO:0016459">
    <property type="term" value="C:myosin complex"/>
    <property type="evidence" value="ECO:0007669"/>
    <property type="project" value="InterPro"/>
</dbReference>
<organism evidence="5 6">
    <name type="scientific">Onychostoma macrolepis</name>
    <dbReference type="NCBI Taxonomy" id="369639"/>
    <lineage>
        <taxon>Eukaryota</taxon>
        <taxon>Metazoa</taxon>
        <taxon>Chordata</taxon>
        <taxon>Craniata</taxon>
        <taxon>Vertebrata</taxon>
        <taxon>Euteleostomi</taxon>
        <taxon>Actinopterygii</taxon>
        <taxon>Neopterygii</taxon>
        <taxon>Teleostei</taxon>
        <taxon>Ostariophysi</taxon>
        <taxon>Cypriniformes</taxon>
        <taxon>Cyprinidae</taxon>
        <taxon>Acrossocheilinae</taxon>
        <taxon>Onychostoma</taxon>
    </lineage>
</organism>
<feature type="compositionally biased region" description="Polar residues" evidence="3">
    <location>
        <begin position="1180"/>
        <end position="1189"/>
    </location>
</feature>